<keyword evidence="3" id="KW-0812">Transmembrane</keyword>
<dbReference type="Pfam" id="PF02632">
    <property type="entry name" value="BioY"/>
    <property type="match status" value="1"/>
</dbReference>
<dbReference type="InterPro" id="IPR003784">
    <property type="entry name" value="BioY"/>
</dbReference>
<evidence type="ECO:0000256" key="2">
    <source>
        <dbReference type="PIRNR" id="PIRNR016661"/>
    </source>
</evidence>
<comment type="caution">
    <text evidence="4">The sequence shown here is derived from an EMBL/GenBank/DDBJ whole genome shotgun (WGS) entry which is preliminary data.</text>
</comment>
<name>C4G9K9_9FIRM</name>
<keyword evidence="3" id="KW-1133">Transmembrane helix</keyword>
<evidence type="ECO:0000256" key="3">
    <source>
        <dbReference type="SAM" id="Phobius"/>
    </source>
</evidence>
<gene>
    <name evidence="4" type="ORF">GCWU000342_00662</name>
</gene>
<organism evidence="4 5">
    <name type="scientific">Shuttleworthella satelles DSM 14600</name>
    <dbReference type="NCBI Taxonomy" id="626523"/>
    <lineage>
        <taxon>Bacteria</taxon>
        <taxon>Bacillati</taxon>
        <taxon>Bacillota</taxon>
        <taxon>Clostridia</taxon>
        <taxon>Lachnospirales</taxon>
        <taxon>Lachnospiraceae</taxon>
        <taxon>Shuttleworthella</taxon>
    </lineage>
</organism>
<comment type="similarity">
    <text evidence="1 2">Belongs to the BioY family.</text>
</comment>
<feature type="transmembrane region" description="Helical" evidence="3">
    <location>
        <begin position="52"/>
        <end position="72"/>
    </location>
</feature>
<comment type="subcellular location">
    <subcellularLocation>
        <location evidence="2">Cell membrane</location>
        <topology evidence="2">Multi-pass membrane protein</topology>
    </subcellularLocation>
</comment>
<keyword evidence="5" id="KW-1185">Reference proteome</keyword>
<dbReference type="PIRSF" id="PIRSF016661">
    <property type="entry name" value="BioY"/>
    <property type="match status" value="1"/>
</dbReference>
<evidence type="ECO:0000313" key="4">
    <source>
        <dbReference type="EMBL" id="EEP29306.1"/>
    </source>
</evidence>
<dbReference type="AlphaFoldDB" id="C4G9K9"/>
<keyword evidence="2" id="KW-0813">Transport</keyword>
<evidence type="ECO:0000313" key="5">
    <source>
        <dbReference type="Proteomes" id="UP000003494"/>
    </source>
</evidence>
<evidence type="ECO:0000256" key="1">
    <source>
        <dbReference type="ARBA" id="ARBA00010692"/>
    </source>
</evidence>
<keyword evidence="2" id="KW-1003">Cell membrane</keyword>
<dbReference type="eggNOG" id="COG1268">
    <property type="taxonomic scope" value="Bacteria"/>
</dbReference>
<dbReference type="PANTHER" id="PTHR34295:SF1">
    <property type="entry name" value="BIOTIN TRANSPORTER BIOY"/>
    <property type="match status" value="1"/>
</dbReference>
<dbReference type="HOGENOM" id="CLU_077931_3_0_9"/>
<keyword evidence="2 3" id="KW-0472">Membrane</keyword>
<dbReference type="STRING" id="626523.GCWU000342_00662"/>
<protein>
    <recommendedName>
        <fullName evidence="2">Biotin transporter</fullName>
    </recommendedName>
</protein>
<accession>C4G9K9</accession>
<dbReference type="Proteomes" id="UP000003494">
    <property type="component" value="Unassembled WGS sequence"/>
</dbReference>
<sequence>MKVKQLAFTALMAALCCILGPLSVPLGSVPVSLGVLAVYLAAYVLGGKWGSLSVLIYLLLGLAGLPVFSGFAGGPGKMLGPTGGFLIGFLFLAAICGGFVTLSDHRKGLARYGLQITGMILGLAACYALGTMYFMFVMKTGLTAALAACVLPFLIFDALKMIMALILGNALRRALTFANLLETSRV</sequence>
<feature type="transmembrane region" description="Helical" evidence="3">
    <location>
        <begin position="142"/>
        <end position="167"/>
    </location>
</feature>
<dbReference type="RefSeq" id="WP_006905694.1">
    <property type="nucleotide sequence ID" value="NZ_GG665866.1"/>
</dbReference>
<dbReference type="EMBL" id="ACIP02000001">
    <property type="protein sequence ID" value="EEP29306.1"/>
    <property type="molecule type" value="Genomic_DNA"/>
</dbReference>
<proteinExistence type="inferred from homology"/>
<dbReference type="GO" id="GO:0015225">
    <property type="term" value="F:biotin transmembrane transporter activity"/>
    <property type="evidence" value="ECO:0007669"/>
    <property type="project" value="UniProtKB-UniRule"/>
</dbReference>
<dbReference type="GO" id="GO:0005886">
    <property type="term" value="C:plasma membrane"/>
    <property type="evidence" value="ECO:0007669"/>
    <property type="project" value="UniProtKB-SubCell"/>
</dbReference>
<feature type="transmembrane region" description="Helical" evidence="3">
    <location>
        <begin position="114"/>
        <end position="136"/>
    </location>
</feature>
<dbReference type="Gene3D" id="1.10.1760.20">
    <property type="match status" value="1"/>
</dbReference>
<feature type="transmembrane region" description="Helical" evidence="3">
    <location>
        <begin position="84"/>
        <end position="102"/>
    </location>
</feature>
<reference evidence="4" key="1">
    <citation type="submission" date="2009-04" db="EMBL/GenBank/DDBJ databases">
        <authorList>
            <person name="Weinstock G."/>
            <person name="Sodergren E."/>
            <person name="Clifton S."/>
            <person name="Fulton L."/>
            <person name="Fulton B."/>
            <person name="Courtney L."/>
            <person name="Fronick C."/>
            <person name="Harrison M."/>
            <person name="Strong C."/>
            <person name="Farmer C."/>
            <person name="Delahaunty K."/>
            <person name="Markovic C."/>
            <person name="Hall O."/>
            <person name="Minx P."/>
            <person name="Tomlinson C."/>
            <person name="Mitreva M."/>
            <person name="Nelson J."/>
            <person name="Hou S."/>
            <person name="Wollam A."/>
            <person name="Pepin K.H."/>
            <person name="Johnson M."/>
            <person name="Bhonagiri V."/>
            <person name="Nash W.E."/>
            <person name="Warren W."/>
            <person name="Chinwalla A."/>
            <person name="Mardis E.R."/>
            <person name="Wilson R.K."/>
        </authorList>
    </citation>
    <scope>NUCLEOTIDE SEQUENCE [LARGE SCALE GENOMIC DNA]</scope>
    <source>
        <strain evidence="4">DSM 14600</strain>
    </source>
</reference>
<dbReference type="PANTHER" id="PTHR34295">
    <property type="entry name" value="BIOTIN TRANSPORTER BIOY"/>
    <property type="match status" value="1"/>
</dbReference>